<evidence type="ECO:0000313" key="2">
    <source>
        <dbReference type="Proteomes" id="UP001151760"/>
    </source>
</evidence>
<gene>
    <name evidence="1" type="ORF">Tco_1113731</name>
</gene>
<organism evidence="1 2">
    <name type="scientific">Tanacetum coccineum</name>
    <dbReference type="NCBI Taxonomy" id="301880"/>
    <lineage>
        <taxon>Eukaryota</taxon>
        <taxon>Viridiplantae</taxon>
        <taxon>Streptophyta</taxon>
        <taxon>Embryophyta</taxon>
        <taxon>Tracheophyta</taxon>
        <taxon>Spermatophyta</taxon>
        <taxon>Magnoliopsida</taxon>
        <taxon>eudicotyledons</taxon>
        <taxon>Gunneridae</taxon>
        <taxon>Pentapetalae</taxon>
        <taxon>asterids</taxon>
        <taxon>campanulids</taxon>
        <taxon>Asterales</taxon>
        <taxon>Asteraceae</taxon>
        <taxon>Asteroideae</taxon>
        <taxon>Anthemideae</taxon>
        <taxon>Anthemidinae</taxon>
        <taxon>Tanacetum</taxon>
    </lineage>
</organism>
<evidence type="ECO:0008006" key="3">
    <source>
        <dbReference type="Google" id="ProtNLM"/>
    </source>
</evidence>
<reference evidence="1" key="1">
    <citation type="journal article" date="2022" name="Int. J. Mol. Sci.">
        <title>Draft Genome of Tanacetum Coccineum: Genomic Comparison of Closely Related Tanacetum-Family Plants.</title>
        <authorList>
            <person name="Yamashiro T."/>
            <person name="Shiraishi A."/>
            <person name="Nakayama K."/>
            <person name="Satake H."/>
        </authorList>
    </citation>
    <scope>NUCLEOTIDE SEQUENCE</scope>
</reference>
<keyword evidence="2" id="KW-1185">Reference proteome</keyword>
<evidence type="ECO:0000313" key="1">
    <source>
        <dbReference type="EMBL" id="GJU03393.1"/>
    </source>
</evidence>
<protein>
    <recommendedName>
        <fullName evidence="3">Reverse transcriptase domain-containing protein</fullName>
    </recommendedName>
</protein>
<sequence>MKNGWILMRNATSKRSKYSFYPRQEHVEPLEWKAPETRPKPSISEPLKLELQELPEHLEYAFLQGDDQLPMVISSTLSIHEKAKLFEILMENEYKPTVHPQRRVNPNIKKVVKKEVIKLLDAGLIYPISDMWD</sequence>
<reference evidence="1" key="2">
    <citation type="submission" date="2022-01" db="EMBL/GenBank/DDBJ databases">
        <authorList>
            <person name="Yamashiro T."/>
            <person name="Shiraishi A."/>
            <person name="Satake H."/>
            <person name="Nakayama K."/>
        </authorList>
    </citation>
    <scope>NUCLEOTIDE SEQUENCE</scope>
</reference>
<dbReference type="SUPFAM" id="SSF56672">
    <property type="entry name" value="DNA/RNA polymerases"/>
    <property type="match status" value="1"/>
</dbReference>
<dbReference type="InterPro" id="IPR043502">
    <property type="entry name" value="DNA/RNA_pol_sf"/>
</dbReference>
<comment type="caution">
    <text evidence="1">The sequence shown here is derived from an EMBL/GenBank/DDBJ whole genome shotgun (WGS) entry which is preliminary data.</text>
</comment>
<dbReference type="Proteomes" id="UP001151760">
    <property type="component" value="Unassembled WGS sequence"/>
</dbReference>
<dbReference type="EMBL" id="BQNB010021147">
    <property type="protein sequence ID" value="GJU03393.1"/>
    <property type="molecule type" value="Genomic_DNA"/>
</dbReference>
<accession>A0ABQ5IW08</accession>
<dbReference type="Gene3D" id="3.10.10.10">
    <property type="entry name" value="HIV Type 1 Reverse Transcriptase, subunit A, domain 1"/>
    <property type="match status" value="1"/>
</dbReference>
<proteinExistence type="predicted"/>
<name>A0ABQ5IW08_9ASTR</name>